<keyword evidence="2" id="KW-1185">Reference proteome</keyword>
<name>A0AB34JUC7_PRYPA</name>
<comment type="caution">
    <text evidence="1">The sequence shown here is derived from an EMBL/GenBank/DDBJ whole genome shotgun (WGS) entry which is preliminary data.</text>
</comment>
<dbReference type="Proteomes" id="UP001515480">
    <property type="component" value="Unassembled WGS sequence"/>
</dbReference>
<dbReference type="AlphaFoldDB" id="A0AB34JUC7"/>
<protein>
    <submittedName>
        <fullName evidence="1">Uncharacterized protein</fullName>
    </submittedName>
</protein>
<evidence type="ECO:0000313" key="1">
    <source>
        <dbReference type="EMBL" id="KAL1525465.1"/>
    </source>
</evidence>
<dbReference type="EMBL" id="JBGBPQ010000004">
    <property type="protein sequence ID" value="KAL1525465.1"/>
    <property type="molecule type" value="Genomic_DNA"/>
</dbReference>
<organism evidence="1 2">
    <name type="scientific">Prymnesium parvum</name>
    <name type="common">Toxic golden alga</name>
    <dbReference type="NCBI Taxonomy" id="97485"/>
    <lineage>
        <taxon>Eukaryota</taxon>
        <taxon>Haptista</taxon>
        <taxon>Haptophyta</taxon>
        <taxon>Prymnesiophyceae</taxon>
        <taxon>Prymnesiales</taxon>
        <taxon>Prymnesiaceae</taxon>
        <taxon>Prymnesium</taxon>
    </lineage>
</organism>
<evidence type="ECO:0000313" key="2">
    <source>
        <dbReference type="Proteomes" id="UP001515480"/>
    </source>
</evidence>
<sequence length="83" mass="9326">MWDAVEDGKRDHSHIYDINYLINPAGTARSIKRLSGEAAKPFGLHELNQSLLTAHCFFVRSSQGVHYLALTLQLLIESVHLLP</sequence>
<proteinExistence type="predicted"/>
<accession>A0AB34JUC7</accession>
<reference evidence="1 2" key="1">
    <citation type="journal article" date="2024" name="Science">
        <title>Giant polyketide synthase enzymes in the biosynthesis of giant marine polyether toxins.</title>
        <authorList>
            <person name="Fallon T.R."/>
            <person name="Shende V.V."/>
            <person name="Wierzbicki I.H."/>
            <person name="Pendleton A.L."/>
            <person name="Watervoot N.F."/>
            <person name="Auber R.P."/>
            <person name="Gonzalez D.J."/>
            <person name="Wisecaver J.H."/>
            <person name="Moore B.S."/>
        </authorList>
    </citation>
    <scope>NUCLEOTIDE SEQUENCE [LARGE SCALE GENOMIC DNA]</scope>
    <source>
        <strain evidence="1 2">12B1</strain>
    </source>
</reference>
<gene>
    <name evidence="1" type="ORF">AB1Y20_020322</name>
</gene>